<keyword evidence="1" id="KW-0245">EGF-like domain</keyword>
<reference evidence="5" key="1">
    <citation type="submission" date="2020-05" db="EMBL/GenBank/DDBJ databases">
        <title>WGS assembly of Panicum virgatum.</title>
        <authorList>
            <person name="Lovell J.T."/>
            <person name="Jenkins J."/>
            <person name="Shu S."/>
            <person name="Juenger T.E."/>
            <person name="Schmutz J."/>
        </authorList>
    </citation>
    <scope>NUCLEOTIDE SEQUENCE</scope>
    <source>
        <strain evidence="5">AP13</strain>
    </source>
</reference>
<evidence type="ECO:0000313" key="5">
    <source>
        <dbReference type="EMBL" id="KAG2562871.1"/>
    </source>
</evidence>
<keyword evidence="3" id="KW-1133">Transmembrane helix</keyword>
<evidence type="ECO:0000256" key="1">
    <source>
        <dbReference type="PROSITE-ProRule" id="PRU00076"/>
    </source>
</evidence>
<dbReference type="OrthoDB" id="1914642at2759"/>
<accession>A0A8T0PKU6</accession>
<feature type="domain" description="EGF-like" evidence="4">
    <location>
        <begin position="168"/>
        <end position="205"/>
    </location>
</feature>
<feature type="compositionally biased region" description="Pro residues" evidence="2">
    <location>
        <begin position="147"/>
        <end position="163"/>
    </location>
</feature>
<evidence type="ECO:0000256" key="2">
    <source>
        <dbReference type="SAM" id="MobiDB-lite"/>
    </source>
</evidence>
<dbReference type="InterPro" id="IPR000742">
    <property type="entry name" value="EGF"/>
</dbReference>
<feature type="transmembrane region" description="Helical" evidence="3">
    <location>
        <begin position="64"/>
        <end position="85"/>
    </location>
</feature>
<evidence type="ECO:0000256" key="3">
    <source>
        <dbReference type="SAM" id="Phobius"/>
    </source>
</evidence>
<dbReference type="AlphaFoldDB" id="A0A8T0PKU6"/>
<protein>
    <recommendedName>
        <fullName evidence="4">EGF-like domain-containing protein</fullName>
    </recommendedName>
</protein>
<comment type="caution">
    <text evidence="5">The sequence shown here is derived from an EMBL/GenBank/DDBJ whole genome shotgun (WGS) entry which is preliminary data.</text>
</comment>
<keyword evidence="6" id="KW-1185">Reference proteome</keyword>
<keyword evidence="3" id="KW-0472">Membrane</keyword>
<dbReference type="PANTHER" id="PTHR33881:SF18">
    <property type="entry name" value="OS11G0582000 PROTEIN"/>
    <property type="match status" value="1"/>
</dbReference>
<name>A0A8T0PKU6_PANVG</name>
<evidence type="ECO:0000313" key="6">
    <source>
        <dbReference type="Proteomes" id="UP000823388"/>
    </source>
</evidence>
<feature type="compositionally biased region" description="Polar residues" evidence="2">
    <location>
        <begin position="9"/>
        <end position="24"/>
    </location>
</feature>
<keyword evidence="3" id="KW-0812">Transmembrane</keyword>
<gene>
    <name evidence="5" type="ORF">PVAP13_8KG298500</name>
</gene>
<proteinExistence type="predicted"/>
<dbReference type="Proteomes" id="UP000823388">
    <property type="component" value="Chromosome 8K"/>
</dbReference>
<feature type="region of interest" description="Disordered" evidence="2">
    <location>
        <begin position="142"/>
        <end position="164"/>
    </location>
</feature>
<evidence type="ECO:0000259" key="4">
    <source>
        <dbReference type="PROSITE" id="PS50026"/>
    </source>
</evidence>
<dbReference type="PROSITE" id="PS50026">
    <property type="entry name" value="EGF_3"/>
    <property type="match status" value="1"/>
</dbReference>
<dbReference type="EMBL" id="CM029051">
    <property type="protein sequence ID" value="KAG2562871.1"/>
    <property type="molecule type" value="Genomic_DNA"/>
</dbReference>
<comment type="caution">
    <text evidence="1">Lacks conserved residue(s) required for the propagation of feature annotation.</text>
</comment>
<dbReference type="PANTHER" id="PTHR33881">
    <property type="entry name" value="NEUROGENIC LOCUS NOTCH-LIKE PROTEIN"/>
    <property type="match status" value="1"/>
</dbReference>
<feature type="region of interest" description="Disordered" evidence="2">
    <location>
        <begin position="1"/>
        <end position="26"/>
    </location>
</feature>
<sequence length="275" mass="28572">MGWGLASRKLTSQAVTPPRRSQASVRPAIASLATAGGSPSASQPAAACRSSLRRGMMGRGAGRLLALPACLAAMLLLLAGGAAAAGECGRAQCGMGSCAESDDYTFGFACQCRPGWSRYHLGGMQFPYLPCVIPNCTTTNSCQDGSSPPPAPPPPPPPPPPPFTNSSIFDPCLMQYCGDGGACEKASDFTHRCRCRDGYANLLNDTTYPCYRQCSLGSDCRDLGIGVINGSTPTSAPPAPFSFTVRKSGAGAAAKPVERLLELLALMSFLWLQAV</sequence>
<organism evidence="5 6">
    <name type="scientific">Panicum virgatum</name>
    <name type="common">Blackwell switchgrass</name>
    <dbReference type="NCBI Taxonomy" id="38727"/>
    <lineage>
        <taxon>Eukaryota</taxon>
        <taxon>Viridiplantae</taxon>
        <taxon>Streptophyta</taxon>
        <taxon>Embryophyta</taxon>
        <taxon>Tracheophyta</taxon>
        <taxon>Spermatophyta</taxon>
        <taxon>Magnoliopsida</taxon>
        <taxon>Liliopsida</taxon>
        <taxon>Poales</taxon>
        <taxon>Poaceae</taxon>
        <taxon>PACMAD clade</taxon>
        <taxon>Panicoideae</taxon>
        <taxon>Panicodae</taxon>
        <taxon>Paniceae</taxon>
        <taxon>Panicinae</taxon>
        <taxon>Panicum</taxon>
        <taxon>Panicum sect. Hiantes</taxon>
    </lineage>
</organism>